<dbReference type="PANTHER" id="PTHR11705">
    <property type="entry name" value="PROTEASE FAMILY M14 CARBOXYPEPTIDASE A,B"/>
    <property type="match status" value="1"/>
</dbReference>
<feature type="compositionally biased region" description="Low complexity" evidence="15">
    <location>
        <begin position="404"/>
        <end position="417"/>
    </location>
</feature>
<dbReference type="PATRIC" id="fig|1179773.3.peg.7519"/>
<feature type="compositionally biased region" description="Polar residues" evidence="15">
    <location>
        <begin position="1"/>
        <end position="14"/>
    </location>
</feature>
<feature type="region of interest" description="Disordered" evidence="15">
    <location>
        <begin position="94"/>
        <end position="117"/>
    </location>
</feature>
<sequence length="723" mass="75929">MPSSRSIRTSSTGMTLERAPGAGSSGPSSPECVAGVPRTTVVAHAVRGSEVRPAGGAAPGGVRCPLDVPSRAPVGRSTAVSAVRIGSVRMIGATGRRSGQGRAVQPSPTSARYGRSEGVHGSGFGPFSCSTLHRRRTTVKSTRRSLVTLAIAGVTAAAVINGGVPGTAGPAPEVAAAQAGPTYVYKVHAPLGKAAQNLLSRGFDVLEQREGDYLFVLGDSAAGQKLKSEGFTSVIDEVLPAPQWTPPSRKSQQLDAGALEETYYGGYRTVNAQFAHLDAVASQYPNLTQAVDYGDSWKKTQGAGGYDLRAICITKKNAGDCALSSTAPKPRFFVMGQLHARELTTGDVAYRWIDHLTQGYGSDPEVTALLDSTEVWVVPIANPDGVNIVQQGGNTPRFQRKNANTTNGSNCSGTSGSHVGIDLNRNTNSHWGGEGTSAQPCAETYKGPSANSEVETRALQALWRNLYKDRRGTGNTDAAPADTTGVVISMHSYSNLVLFPWGWTTQYKTGNDTALRGMAREMASIAGGWQYGQPGEVLYNASGATDDWVYDDLGVASFVWEIGPGSGSCSGFHPAYSCQASTFWPKVKPMLMYSAKKAANPYGGATPGTCAKATNDGDVNIPDAGAAVSSTINVSGCTGNASATTQVEVHVKHTYRGDLVLDLVAPDGTAYRLKPSNNDSADNIDTTYTVNASTEVRNGAWKLQVQDVYSSDTGYIDSWSLTT</sequence>
<dbReference type="GO" id="GO:0004252">
    <property type="term" value="F:serine-type endopeptidase activity"/>
    <property type="evidence" value="ECO:0007669"/>
    <property type="project" value="InterPro"/>
</dbReference>
<dbReference type="SMART" id="SM00631">
    <property type="entry name" value="Zn_pept"/>
    <property type="match status" value="1"/>
</dbReference>
<dbReference type="EMBL" id="HE804045">
    <property type="protein sequence ID" value="CCH34671.1"/>
    <property type="molecule type" value="Genomic_DNA"/>
</dbReference>
<dbReference type="PROSITE" id="PS52035">
    <property type="entry name" value="PEPTIDASE_M14"/>
    <property type="match status" value="1"/>
</dbReference>
<keyword evidence="3" id="KW-0121">Carboxypeptidase</keyword>
<comment type="function">
    <text evidence="11">Carboxypeptidase that possesses the specificities of both mammalian Cpase A and B. Thus shows broad substrate specificity, being able to cleave Cbz-Gly-Leu, Cbz-Gly-Val, Cbz-Gly-Phe, Cbz-Gly-Lys and Bz-Gly-Arg in vitro.</text>
</comment>
<evidence type="ECO:0000256" key="7">
    <source>
        <dbReference type="ARBA" id="ARBA00022801"/>
    </source>
</evidence>
<dbReference type="Gene3D" id="3.40.630.10">
    <property type="entry name" value="Zn peptidases"/>
    <property type="match status" value="1"/>
</dbReference>
<keyword evidence="6" id="KW-0732">Signal</keyword>
<dbReference type="Pfam" id="PF00246">
    <property type="entry name" value="Peptidase_M14"/>
    <property type="match status" value="1"/>
</dbReference>
<evidence type="ECO:0000256" key="8">
    <source>
        <dbReference type="ARBA" id="ARBA00022833"/>
    </source>
</evidence>
<dbReference type="InterPro" id="IPR057247">
    <property type="entry name" value="CARBOXYPEPT_ZN_2"/>
</dbReference>
<dbReference type="GO" id="GO:0005615">
    <property type="term" value="C:extracellular space"/>
    <property type="evidence" value="ECO:0007669"/>
    <property type="project" value="TreeGrafter"/>
</dbReference>
<dbReference type="PROSITE" id="PS51829">
    <property type="entry name" value="P_HOMO_B"/>
    <property type="match status" value="1"/>
</dbReference>
<evidence type="ECO:0000256" key="6">
    <source>
        <dbReference type="ARBA" id="ARBA00022729"/>
    </source>
</evidence>
<dbReference type="Pfam" id="PF01483">
    <property type="entry name" value="P_proprotein"/>
    <property type="match status" value="1"/>
</dbReference>
<dbReference type="PRINTS" id="PR00765">
    <property type="entry name" value="CRBOXYPTASEA"/>
</dbReference>
<organism evidence="18 19">
    <name type="scientific">Saccharothrix espanaensis (strain ATCC 51144 / DSM 44229 / JCM 9112 / NBRC 15066 / NRRL 15764)</name>
    <dbReference type="NCBI Taxonomy" id="1179773"/>
    <lineage>
        <taxon>Bacteria</taxon>
        <taxon>Bacillati</taxon>
        <taxon>Actinomycetota</taxon>
        <taxon>Actinomycetes</taxon>
        <taxon>Pseudonocardiales</taxon>
        <taxon>Pseudonocardiaceae</taxon>
        <taxon>Saccharothrix</taxon>
    </lineage>
</organism>
<evidence type="ECO:0000256" key="9">
    <source>
        <dbReference type="ARBA" id="ARBA00023049"/>
    </source>
</evidence>
<dbReference type="HOGENOM" id="CLU_382580_0_0_11"/>
<dbReference type="InterPro" id="IPR008979">
    <property type="entry name" value="Galactose-bd-like_sf"/>
</dbReference>
<reference evidence="18 19" key="1">
    <citation type="journal article" date="2012" name="BMC Genomics">
        <title>Complete genome sequence of Saccharothrix espanaensis DSM 44229T and comparison to the other completely sequenced Pseudonocardiaceae.</title>
        <authorList>
            <person name="Strobel T."/>
            <person name="Al-Dilaimi A."/>
            <person name="Blom J."/>
            <person name="Gessner A."/>
            <person name="Kalinowski J."/>
            <person name="Luzhetska M."/>
            <person name="Puhler A."/>
            <person name="Szczepanowski R."/>
            <person name="Bechthold A."/>
            <person name="Ruckert C."/>
        </authorList>
    </citation>
    <scope>NUCLEOTIDE SEQUENCE [LARGE SCALE GENOMIC DNA]</scope>
    <source>
        <strain evidence="19">ATCC 51144 / DSM 44229 / JCM 9112 / NBRC 15066 / NRRL 15764</strain>
    </source>
</reference>
<evidence type="ECO:0000259" key="17">
    <source>
        <dbReference type="PROSITE" id="PS52035"/>
    </source>
</evidence>
<dbReference type="PANTHER" id="PTHR11705:SF143">
    <property type="entry name" value="SLL0236 PROTEIN"/>
    <property type="match status" value="1"/>
</dbReference>
<dbReference type="GO" id="GO:0004181">
    <property type="term" value="F:metallocarboxypeptidase activity"/>
    <property type="evidence" value="ECO:0007669"/>
    <property type="project" value="InterPro"/>
</dbReference>
<keyword evidence="5" id="KW-0479">Metal-binding</keyword>
<protein>
    <recommendedName>
        <fullName evidence="13">Zinc carboxypeptidase</fullName>
        <ecNumber evidence="12">3.4.17.18</ecNumber>
    </recommendedName>
</protein>
<dbReference type="eggNOG" id="COG2866">
    <property type="taxonomic scope" value="Bacteria"/>
</dbReference>
<dbReference type="SUPFAM" id="SSF53187">
    <property type="entry name" value="Zn-dependent exopeptidases"/>
    <property type="match status" value="1"/>
</dbReference>
<feature type="compositionally biased region" description="Low complexity" evidence="15">
    <location>
        <begin position="19"/>
        <end position="30"/>
    </location>
</feature>
<dbReference type="InterPro" id="IPR000834">
    <property type="entry name" value="Peptidase_M14"/>
</dbReference>
<dbReference type="InterPro" id="IPR002884">
    <property type="entry name" value="P_dom"/>
</dbReference>
<evidence type="ECO:0000256" key="15">
    <source>
        <dbReference type="SAM" id="MobiDB-lite"/>
    </source>
</evidence>
<dbReference type="FunFam" id="3.40.630.10:FF:000084">
    <property type="entry name" value="Carboxypeptidase B2"/>
    <property type="match status" value="1"/>
</dbReference>
<evidence type="ECO:0000256" key="14">
    <source>
        <dbReference type="PROSITE-ProRule" id="PRU01379"/>
    </source>
</evidence>
<gene>
    <name evidence="18" type="ordered locus">BN6_74440</name>
</gene>
<dbReference type="AlphaFoldDB" id="K0K8H7"/>
<feature type="domain" description="P/Homo B" evidence="16">
    <location>
        <begin position="605"/>
        <end position="723"/>
    </location>
</feature>
<feature type="active site" description="Proton donor/acceptor" evidence="14">
    <location>
        <position position="561"/>
    </location>
</feature>
<evidence type="ECO:0000256" key="13">
    <source>
        <dbReference type="ARBA" id="ARBA00074273"/>
    </source>
</evidence>
<dbReference type="Proteomes" id="UP000006281">
    <property type="component" value="Chromosome"/>
</dbReference>
<keyword evidence="9" id="KW-0482">Metalloprotease</keyword>
<dbReference type="STRING" id="1179773.BN6_74440"/>
<accession>K0K8H7</accession>
<feature type="domain" description="Peptidase M14" evidence="17">
    <location>
        <begin position="266"/>
        <end position="597"/>
    </location>
</feature>
<evidence type="ECO:0000256" key="1">
    <source>
        <dbReference type="ARBA" id="ARBA00001947"/>
    </source>
</evidence>
<dbReference type="GO" id="GO:0006508">
    <property type="term" value="P:proteolysis"/>
    <property type="evidence" value="ECO:0007669"/>
    <property type="project" value="UniProtKB-KW"/>
</dbReference>
<proteinExistence type="inferred from homology"/>
<comment type="cofactor">
    <cofactor evidence="1">
        <name>Zn(2+)</name>
        <dbReference type="ChEBI" id="CHEBI:29105"/>
    </cofactor>
</comment>
<comment type="similarity">
    <text evidence="2 14">Belongs to the peptidase M14 family.</text>
</comment>
<keyword evidence="19" id="KW-1185">Reference proteome</keyword>
<dbReference type="eggNOG" id="COG4935">
    <property type="taxonomic scope" value="Bacteria"/>
</dbReference>
<feature type="region of interest" description="Disordered" evidence="15">
    <location>
        <begin position="400"/>
        <end position="450"/>
    </location>
</feature>
<evidence type="ECO:0000259" key="16">
    <source>
        <dbReference type="PROSITE" id="PS51829"/>
    </source>
</evidence>
<evidence type="ECO:0000256" key="10">
    <source>
        <dbReference type="ARBA" id="ARBA00050859"/>
    </source>
</evidence>
<evidence type="ECO:0000256" key="2">
    <source>
        <dbReference type="ARBA" id="ARBA00005988"/>
    </source>
</evidence>
<dbReference type="EC" id="3.4.17.18" evidence="12"/>
<dbReference type="GO" id="GO:0008270">
    <property type="term" value="F:zinc ion binding"/>
    <property type="evidence" value="ECO:0007669"/>
    <property type="project" value="InterPro"/>
</dbReference>
<name>K0K8H7_SACES</name>
<keyword evidence="7" id="KW-0378">Hydrolase</keyword>
<evidence type="ECO:0000256" key="5">
    <source>
        <dbReference type="ARBA" id="ARBA00022723"/>
    </source>
</evidence>
<feature type="region of interest" description="Disordered" evidence="15">
    <location>
        <begin position="1"/>
        <end position="34"/>
    </location>
</feature>
<evidence type="ECO:0000313" key="18">
    <source>
        <dbReference type="EMBL" id="CCH34671.1"/>
    </source>
</evidence>
<evidence type="ECO:0000256" key="12">
    <source>
        <dbReference type="ARBA" id="ARBA00066554"/>
    </source>
</evidence>
<dbReference type="Gene3D" id="2.60.120.260">
    <property type="entry name" value="Galactose-binding domain-like"/>
    <property type="match status" value="1"/>
</dbReference>
<keyword evidence="8" id="KW-0862">Zinc</keyword>
<dbReference type="SUPFAM" id="SSF49785">
    <property type="entry name" value="Galactose-binding domain-like"/>
    <property type="match status" value="1"/>
</dbReference>
<evidence type="ECO:0000256" key="4">
    <source>
        <dbReference type="ARBA" id="ARBA00022670"/>
    </source>
</evidence>
<keyword evidence="4" id="KW-0645">Protease</keyword>
<comment type="catalytic activity">
    <reaction evidence="10">
        <text>Releases a C-terminal residue, which may be hydrophobic or positively charged.</text>
        <dbReference type="EC" id="3.4.17.18"/>
    </reaction>
</comment>
<evidence type="ECO:0000256" key="11">
    <source>
        <dbReference type="ARBA" id="ARBA00055464"/>
    </source>
</evidence>
<evidence type="ECO:0000256" key="3">
    <source>
        <dbReference type="ARBA" id="ARBA00022645"/>
    </source>
</evidence>
<evidence type="ECO:0000313" key="19">
    <source>
        <dbReference type="Proteomes" id="UP000006281"/>
    </source>
</evidence>
<dbReference type="KEGG" id="sesp:BN6_74440"/>
<dbReference type="PROSITE" id="PS00133">
    <property type="entry name" value="CARBOXYPEPT_ZN_2"/>
    <property type="match status" value="1"/>
</dbReference>